<comment type="caution">
    <text evidence="1">The sequence shown here is derived from an EMBL/GenBank/DDBJ whole genome shotgun (WGS) entry which is preliminary data.</text>
</comment>
<dbReference type="Proteomes" id="UP001221898">
    <property type="component" value="Unassembled WGS sequence"/>
</dbReference>
<protein>
    <submittedName>
        <fullName evidence="1">Uncharacterized protein</fullName>
    </submittedName>
</protein>
<keyword evidence="2" id="KW-1185">Reference proteome</keyword>
<proteinExistence type="predicted"/>
<dbReference type="AlphaFoldDB" id="A0AAD7SUZ0"/>
<organism evidence="1 2">
    <name type="scientific">Aldrovandia affinis</name>
    <dbReference type="NCBI Taxonomy" id="143900"/>
    <lineage>
        <taxon>Eukaryota</taxon>
        <taxon>Metazoa</taxon>
        <taxon>Chordata</taxon>
        <taxon>Craniata</taxon>
        <taxon>Vertebrata</taxon>
        <taxon>Euteleostomi</taxon>
        <taxon>Actinopterygii</taxon>
        <taxon>Neopterygii</taxon>
        <taxon>Teleostei</taxon>
        <taxon>Notacanthiformes</taxon>
        <taxon>Halosauridae</taxon>
        <taxon>Aldrovandia</taxon>
    </lineage>
</organism>
<reference evidence="1" key="1">
    <citation type="journal article" date="2023" name="Science">
        <title>Genome structures resolve the early diversification of teleost fishes.</title>
        <authorList>
            <person name="Parey E."/>
            <person name="Louis A."/>
            <person name="Montfort J."/>
            <person name="Bouchez O."/>
            <person name="Roques C."/>
            <person name="Iampietro C."/>
            <person name="Lluch J."/>
            <person name="Castinel A."/>
            <person name="Donnadieu C."/>
            <person name="Desvignes T."/>
            <person name="Floi Bucao C."/>
            <person name="Jouanno E."/>
            <person name="Wen M."/>
            <person name="Mejri S."/>
            <person name="Dirks R."/>
            <person name="Jansen H."/>
            <person name="Henkel C."/>
            <person name="Chen W.J."/>
            <person name="Zahm M."/>
            <person name="Cabau C."/>
            <person name="Klopp C."/>
            <person name="Thompson A.W."/>
            <person name="Robinson-Rechavi M."/>
            <person name="Braasch I."/>
            <person name="Lecointre G."/>
            <person name="Bobe J."/>
            <person name="Postlethwait J.H."/>
            <person name="Berthelot C."/>
            <person name="Roest Crollius H."/>
            <person name="Guiguen Y."/>
        </authorList>
    </citation>
    <scope>NUCLEOTIDE SEQUENCE</scope>
    <source>
        <strain evidence="1">NC1722</strain>
    </source>
</reference>
<evidence type="ECO:0000313" key="1">
    <source>
        <dbReference type="EMBL" id="KAJ8409231.1"/>
    </source>
</evidence>
<evidence type="ECO:0000313" key="2">
    <source>
        <dbReference type="Proteomes" id="UP001221898"/>
    </source>
</evidence>
<dbReference type="EMBL" id="JAINUG010000031">
    <property type="protein sequence ID" value="KAJ8409231.1"/>
    <property type="molecule type" value="Genomic_DNA"/>
</dbReference>
<sequence length="100" mass="10811">MMKMIFMTHIISPPAFEGVACLPQSLRKATVLTNVLSTTTKVTAAESKIAVSFKATTTKVTCTIKMVMVITTKVTAAIKMAAVNMMTAMTTVTMKPAQHW</sequence>
<accession>A0AAD7SUZ0</accession>
<name>A0AAD7SUZ0_9TELE</name>
<gene>
    <name evidence="1" type="ORF">AAFF_G00234290</name>
</gene>